<comment type="caution">
    <text evidence="3">The sequence shown here is derived from an EMBL/GenBank/DDBJ whole genome shotgun (WGS) entry which is preliminary data.</text>
</comment>
<feature type="region of interest" description="Disordered" evidence="1">
    <location>
        <begin position="77"/>
        <end position="100"/>
    </location>
</feature>
<protein>
    <recommendedName>
        <fullName evidence="2">SCP domain-containing protein</fullName>
    </recommendedName>
</protein>
<dbReference type="InterPro" id="IPR014044">
    <property type="entry name" value="CAP_dom"/>
</dbReference>
<dbReference type="SUPFAM" id="SSF55797">
    <property type="entry name" value="PR-1-like"/>
    <property type="match status" value="1"/>
</dbReference>
<dbReference type="Pfam" id="PF00188">
    <property type="entry name" value="CAP"/>
    <property type="match status" value="1"/>
</dbReference>
<name>A0ABN1BIH3_9DEIO</name>
<evidence type="ECO:0000313" key="3">
    <source>
        <dbReference type="EMBL" id="GAA0498657.1"/>
    </source>
</evidence>
<dbReference type="EMBL" id="BAAADB010000003">
    <property type="protein sequence ID" value="GAA0498657.1"/>
    <property type="molecule type" value="Genomic_DNA"/>
</dbReference>
<dbReference type="InterPro" id="IPR035940">
    <property type="entry name" value="CAP_sf"/>
</dbReference>
<evidence type="ECO:0000256" key="1">
    <source>
        <dbReference type="SAM" id="MobiDB-lite"/>
    </source>
</evidence>
<proteinExistence type="predicted"/>
<reference evidence="3 4" key="1">
    <citation type="journal article" date="2019" name="Int. J. Syst. Evol. Microbiol.">
        <title>The Global Catalogue of Microorganisms (GCM) 10K type strain sequencing project: providing services to taxonomists for standard genome sequencing and annotation.</title>
        <authorList>
            <consortium name="The Broad Institute Genomics Platform"/>
            <consortium name="The Broad Institute Genome Sequencing Center for Infectious Disease"/>
            <person name="Wu L."/>
            <person name="Ma J."/>
        </authorList>
    </citation>
    <scope>NUCLEOTIDE SEQUENCE [LARGE SCALE GENOMIC DNA]</scope>
    <source>
        <strain evidence="3 4">JCM 14368</strain>
    </source>
</reference>
<feature type="region of interest" description="Disordered" evidence="1">
    <location>
        <begin position="1"/>
        <end position="31"/>
    </location>
</feature>
<evidence type="ECO:0000259" key="2">
    <source>
        <dbReference type="Pfam" id="PF00188"/>
    </source>
</evidence>
<sequence length="298" mass="30454">MPPASVRPDPAPPGRAPEPAAPTPVAGTPVAGTPAAGTLALLNRLRAGAGVGAVQAEPDWEAGCAAHARYLVRADRAEHREDPASPHRSSAGETCAPGHYFVSSQPDSDLRRALSYWVGGAFHLPQLLDPRLTRVAFGEAHDAGGAFRSAAVLDVRRGLEARQAQAQGAGPYPVRHPGPEAGLDLTVDPAGASASEWPDPLVHCGLKEAGAPIALLMGPGVTVRGAALQVNGRAAPACLLSAGSFRGASEGDTRAGRGVLAAQGAGVLLPHAPLRAGDRVQVDFDTSAGRVGWAFRVR</sequence>
<gene>
    <name evidence="3" type="ORF">GCM10008937_02250</name>
</gene>
<accession>A0ABN1BIH3</accession>
<dbReference type="Proteomes" id="UP001500191">
    <property type="component" value="Unassembled WGS sequence"/>
</dbReference>
<feature type="domain" description="SCP" evidence="2">
    <location>
        <begin position="39"/>
        <end position="145"/>
    </location>
</feature>
<keyword evidence="4" id="KW-1185">Reference proteome</keyword>
<organism evidence="3 4">
    <name type="scientific">Deinococcus depolymerans</name>
    <dbReference type="NCBI Taxonomy" id="392408"/>
    <lineage>
        <taxon>Bacteria</taxon>
        <taxon>Thermotogati</taxon>
        <taxon>Deinococcota</taxon>
        <taxon>Deinococci</taxon>
        <taxon>Deinococcales</taxon>
        <taxon>Deinococcaceae</taxon>
        <taxon>Deinococcus</taxon>
    </lineage>
</organism>
<feature type="compositionally biased region" description="Pro residues" evidence="1">
    <location>
        <begin position="1"/>
        <end position="22"/>
    </location>
</feature>
<evidence type="ECO:0000313" key="4">
    <source>
        <dbReference type="Proteomes" id="UP001500191"/>
    </source>
</evidence>